<evidence type="ECO:0000313" key="3">
    <source>
        <dbReference type="Proteomes" id="UP001629432"/>
    </source>
</evidence>
<evidence type="ECO:0000313" key="2">
    <source>
        <dbReference type="EMBL" id="MFM0641735.1"/>
    </source>
</evidence>
<organism evidence="2 3">
    <name type="scientific">Paraburkholderia metrosideri</name>
    <dbReference type="NCBI Taxonomy" id="580937"/>
    <lineage>
        <taxon>Bacteria</taxon>
        <taxon>Pseudomonadati</taxon>
        <taxon>Pseudomonadota</taxon>
        <taxon>Betaproteobacteria</taxon>
        <taxon>Burkholderiales</taxon>
        <taxon>Burkholderiaceae</taxon>
        <taxon>Paraburkholderia</taxon>
    </lineage>
</organism>
<dbReference type="InterPro" id="IPR004183">
    <property type="entry name" value="Xdiol_dOase_suB"/>
</dbReference>
<proteinExistence type="predicted"/>
<feature type="domain" description="Extradiol ring-cleavage dioxygenase class III enzyme subunit B" evidence="1">
    <location>
        <begin position="18"/>
        <end position="300"/>
    </location>
</feature>
<dbReference type="RefSeq" id="WP_408340311.1">
    <property type="nucleotide sequence ID" value="NZ_JAQQCF010000047.1"/>
</dbReference>
<dbReference type="EMBL" id="JAQQCF010000047">
    <property type="protein sequence ID" value="MFM0641735.1"/>
    <property type="molecule type" value="Genomic_DNA"/>
</dbReference>
<sequence length="329" mass="35149">MKSQLSFPKSGASMSMMVCASHAPLMYCHARPPAEHEQVEASFASLQEQIVAFDPELVFVFGPDHYTSLFRRLAPPFTVAASCEAVDDIGGHPGRLKVPTDLAVECVSYLAQHGIDAAISYDFKVDHGISQTLHRITGAIGRYPTIPVIVNTMTPPLPPFFRSRLLGTTIGAFARGLNRRVLFLGSGGLSHNPKVIFPDFGAADAGVTSWQQQGPANTTMSSEAWYARLTDIHHEAAAALAAGGITAEDCRFNGEFDHKVIDILTSGKFSEMDLWDNPSIVESAGIGAVEVHAWLAACAAQVAAGGNLPVCDLYAQTLEYGIAVGILHA</sequence>
<accession>A0ABW9E2W7</accession>
<evidence type="ECO:0000259" key="1">
    <source>
        <dbReference type="Pfam" id="PF02900"/>
    </source>
</evidence>
<reference evidence="2 3" key="1">
    <citation type="journal article" date="2024" name="Chem. Sci.">
        <title>Discovery of megapolipeptins by genome mining of a Burkholderiales bacteria collection.</title>
        <authorList>
            <person name="Paulo B.S."/>
            <person name="Recchia M.J.J."/>
            <person name="Lee S."/>
            <person name="Fergusson C.H."/>
            <person name="Romanowski S.B."/>
            <person name="Hernandez A."/>
            <person name="Krull N."/>
            <person name="Liu D.Y."/>
            <person name="Cavanagh H."/>
            <person name="Bos A."/>
            <person name="Gray C.A."/>
            <person name="Murphy B.T."/>
            <person name="Linington R.G."/>
            <person name="Eustaquio A.S."/>
        </authorList>
    </citation>
    <scope>NUCLEOTIDE SEQUENCE [LARGE SCALE GENOMIC DNA]</scope>
    <source>
        <strain evidence="2 3">RL17-338-BIC-A</strain>
    </source>
</reference>
<keyword evidence="3" id="KW-1185">Reference proteome</keyword>
<dbReference type="Pfam" id="PF02900">
    <property type="entry name" value="LigB"/>
    <property type="match status" value="1"/>
</dbReference>
<comment type="caution">
    <text evidence="2">The sequence shown here is derived from an EMBL/GenBank/DDBJ whole genome shotgun (WGS) entry which is preliminary data.</text>
</comment>
<dbReference type="Proteomes" id="UP001629432">
    <property type="component" value="Unassembled WGS sequence"/>
</dbReference>
<dbReference type="Gene3D" id="3.40.830.10">
    <property type="entry name" value="LigB-like"/>
    <property type="match status" value="1"/>
</dbReference>
<protein>
    <recommendedName>
        <fullName evidence="1">Extradiol ring-cleavage dioxygenase class III enzyme subunit B domain-containing protein</fullName>
    </recommendedName>
</protein>
<name>A0ABW9E2W7_9BURK</name>
<dbReference type="SUPFAM" id="SSF53213">
    <property type="entry name" value="LigB-like"/>
    <property type="match status" value="1"/>
</dbReference>
<gene>
    <name evidence="2" type="ORF">PQQ63_34160</name>
</gene>